<accession>A0A0F9SW16</accession>
<dbReference type="InterPro" id="IPR028053">
    <property type="entry name" value="Membr_insert_YidC_N"/>
</dbReference>
<dbReference type="PANTHER" id="PTHR12428:SF65">
    <property type="entry name" value="CYTOCHROME C OXIDASE ASSEMBLY PROTEIN COX18, MITOCHONDRIAL"/>
    <property type="match status" value="1"/>
</dbReference>
<dbReference type="PRINTS" id="PR01900">
    <property type="entry name" value="YIDCPROTEIN"/>
</dbReference>
<dbReference type="PRINTS" id="PR00701">
    <property type="entry name" value="60KDINNERMP"/>
</dbReference>
<evidence type="ECO:0000256" key="3">
    <source>
        <dbReference type="ARBA" id="ARBA00015325"/>
    </source>
</evidence>
<organism evidence="16">
    <name type="scientific">marine sediment metagenome</name>
    <dbReference type="NCBI Taxonomy" id="412755"/>
    <lineage>
        <taxon>unclassified sequences</taxon>
        <taxon>metagenomes</taxon>
        <taxon>ecological metagenomes</taxon>
    </lineage>
</organism>
<evidence type="ECO:0000256" key="1">
    <source>
        <dbReference type="ARBA" id="ARBA00004429"/>
    </source>
</evidence>
<comment type="subcellular location">
    <subcellularLocation>
        <location evidence="1">Cell inner membrane</location>
        <topology evidence="1">Multi-pass membrane protein</topology>
    </subcellularLocation>
</comment>
<dbReference type="PANTHER" id="PTHR12428">
    <property type="entry name" value="OXA1"/>
    <property type="match status" value="1"/>
</dbReference>
<keyword evidence="4" id="KW-0813">Transport</keyword>
<dbReference type="Pfam" id="PF02096">
    <property type="entry name" value="60KD_IMP"/>
    <property type="match status" value="1"/>
</dbReference>
<proteinExistence type="inferred from homology"/>
<name>A0A0F9SW16_9ZZZZ</name>
<dbReference type="GO" id="GO:0005886">
    <property type="term" value="C:plasma membrane"/>
    <property type="evidence" value="ECO:0007669"/>
    <property type="project" value="UniProtKB-SubCell"/>
</dbReference>
<keyword evidence="6 13" id="KW-0812">Transmembrane</keyword>
<feature type="transmembrane region" description="Helical" evidence="13">
    <location>
        <begin position="418"/>
        <end position="438"/>
    </location>
</feature>
<evidence type="ECO:0000259" key="14">
    <source>
        <dbReference type="Pfam" id="PF02096"/>
    </source>
</evidence>
<reference evidence="16" key="1">
    <citation type="journal article" date="2015" name="Nature">
        <title>Complex archaea that bridge the gap between prokaryotes and eukaryotes.</title>
        <authorList>
            <person name="Spang A."/>
            <person name="Saw J.H."/>
            <person name="Jorgensen S.L."/>
            <person name="Zaremba-Niedzwiedzka K."/>
            <person name="Martijn J."/>
            <person name="Lind A.E."/>
            <person name="van Eijk R."/>
            <person name="Schleper C."/>
            <person name="Guy L."/>
            <person name="Ettema T.J."/>
        </authorList>
    </citation>
    <scope>NUCLEOTIDE SEQUENCE</scope>
</reference>
<feature type="transmembrane region" description="Helical" evidence="13">
    <location>
        <begin position="347"/>
        <end position="373"/>
    </location>
</feature>
<dbReference type="CDD" id="cd19961">
    <property type="entry name" value="EcYidC-like_peri"/>
    <property type="match status" value="1"/>
</dbReference>
<evidence type="ECO:0000256" key="6">
    <source>
        <dbReference type="ARBA" id="ARBA00022692"/>
    </source>
</evidence>
<dbReference type="GO" id="GO:0015031">
    <property type="term" value="P:protein transport"/>
    <property type="evidence" value="ECO:0007669"/>
    <property type="project" value="UniProtKB-KW"/>
</dbReference>
<keyword evidence="8 13" id="KW-1133">Transmembrane helix</keyword>
<keyword evidence="10" id="KW-0143">Chaperone</keyword>
<dbReference type="InterPro" id="IPR038221">
    <property type="entry name" value="YidC_periplasmic_sf"/>
</dbReference>
<dbReference type="CDD" id="cd20070">
    <property type="entry name" value="5TM_YidC_Alb3"/>
    <property type="match status" value="1"/>
</dbReference>
<sequence length="579" mass="66088">MDKKAILAFVLCAIIMLYFLQGFPQLTKPPDEEKKEEVVDEKTVVKEKEILERRITVQKEQEEKIKIVQDEIDLQDNIVIQNDLIRTVWTNEGAALKSAVLTEFKNTEKTQVLELLKPNREDLLPLRIKLLDEEFQLDRRRHKVVEQKEGKVVFTTLLENGLRVTKDISLKNGKYHLDIAITFENTSNSDVALAYTVNSASGIYPEFDRYTGLASAVGIDVGRGKVKLVRTATKDMPYKNESVGISWAGAVNKYFVSILKSSSGAIIATTTSAPNENQDPLYKDDFSVNLQTKRISIIPQGKEQHDYVLFLGPKKESILKQYDGLLVLLEYGWTTSICKILIKILNVFYGFIPNYGIAILLLTFLVKMILFPLTRKSQMSMFKMQQLQPLIGKLKEKYKGDKQRMGQEQMKLFKQHGVNPMSGCMPIMLQMPVFFALFRTLQLSFEMRQAPFVLWISDLSKPDTLIHLPFTIPFLGDGLNILPIVMGIASFVQMKLTPKTISGDDAQAKMQQRMMQMMPIIFPFILYTMPSGLTLYWTTSTLISIGEQMFIRRSIKKVDIYYKGKRITKGKDKGKVKAK</sequence>
<dbReference type="Gene3D" id="2.70.98.90">
    <property type="match status" value="1"/>
</dbReference>
<dbReference type="InterPro" id="IPR001708">
    <property type="entry name" value="YidC/ALB3/OXA1/COX18"/>
</dbReference>
<dbReference type="AlphaFoldDB" id="A0A0F9SW16"/>
<evidence type="ECO:0000256" key="4">
    <source>
        <dbReference type="ARBA" id="ARBA00022448"/>
    </source>
</evidence>
<keyword evidence="9 13" id="KW-0472">Membrane</keyword>
<dbReference type="Pfam" id="PF14849">
    <property type="entry name" value="YidC_periplas"/>
    <property type="match status" value="1"/>
</dbReference>
<dbReference type="NCBIfam" id="TIGR03592">
    <property type="entry name" value="yidC_oxa1_cterm"/>
    <property type="match status" value="1"/>
</dbReference>
<dbReference type="InterPro" id="IPR019998">
    <property type="entry name" value="Membr_insert_YidC"/>
</dbReference>
<evidence type="ECO:0000256" key="11">
    <source>
        <dbReference type="ARBA" id="ARBA00033245"/>
    </source>
</evidence>
<dbReference type="InterPro" id="IPR028055">
    <property type="entry name" value="YidC/Oxa/ALB_C"/>
</dbReference>
<feature type="transmembrane region" description="Helical" evidence="13">
    <location>
        <begin position="517"/>
        <end position="537"/>
    </location>
</feature>
<feature type="domain" description="Membrane insertase YidC/Oxa/ALB C-terminal" evidence="14">
    <location>
        <begin position="355"/>
        <end position="553"/>
    </location>
</feature>
<protein>
    <recommendedName>
        <fullName evidence="3">Membrane protein insertase YidC</fullName>
    </recommendedName>
    <alternativeName>
        <fullName evidence="12">Foldase YidC</fullName>
    </alternativeName>
    <alternativeName>
        <fullName evidence="11">Membrane integrase YidC</fullName>
    </alternativeName>
</protein>
<dbReference type="GO" id="GO:0051205">
    <property type="term" value="P:protein insertion into membrane"/>
    <property type="evidence" value="ECO:0007669"/>
    <property type="project" value="TreeGrafter"/>
</dbReference>
<dbReference type="NCBIfam" id="TIGR03593">
    <property type="entry name" value="yidC_nterm"/>
    <property type="match status" value="1"/>
</dbReference>
<feature type="domain" description="Membrane insertase YidC N-terminal" evidence="15">
    <location>
        <begin position="78"/>
        <end position="343"/>
    </location>
</feature>
<evidence type="ECO:0000256" key="10">
    <source>
        <dbReference type="ARBA" id="ARBA00023186"/>
    </source>
</evidence>
<dbReference type="HAMAP" id="MF_01810">
    <property type="entry name" value="YidC_type1"/>
    <property type="match status" value="1"/>
</dbReference>
<dbReference type="GO" id="GO:0032977">
    <property type="term" value="F:membrane insertase activity"/>
    <property type="evidence" value="ECO:0007669"/>
    <property type="project" value="InterPro"/>
</dbReference>
<gene>
    <name evidence="16" type="ORF">LCGC14_0804140</name>
</gene>
<evidence type="ECO:0000256" key="8">
    <source>
        <dbReference type="ARBA" id="ARBA00022989"/>
    </source>
</evidence>
<evidence type="ECO:0000256" key="7">
    <source>
        <dbReference type="ARBA" id="ARBA00022927"/>
    </source>
</evidence>
<evidence type="ECO:0000256" key="13">
    <source>
        <dbReference type="SAM" id="Phobius"/>
    </source>
</evidence>
<evidence type="ECO:0000256" key="5">
    <source>
        <dbReference type="ARBA" id="ARBA00022475"/>
    </source>
</evidence>
<evidence type="ECO:0000313" key="16">
    <source>
        <dbReference type="EMBL" id="KKN33403.1"/>
    </source>
</evidence>
<comment type="similarity">
    <text evidence="2">Belongs to the OXA1/ALB3/YidC family. Type 1 subfamily.</text>
</comment>
<keyword evidence="7" id="KW-0653">Protein transport</keyword>
<evidence type="ECO:0000256" key="2">
    <source>
        <dbReference type="ARBA" id="ARBA00010527"/>
    </source>
</evidence>
<dbReference type="EMBL" id="LAZR01002181">
    <property type="protein sequence ID" value="KKN33403.1"/>
    <property type="molecule type" value="Genomic_DNA"/>
</dbReference>
<dbReference type="InterPro" id="IPR047196">
    <property type="entry name" value="YidC_ALB_C"/>
</dbReference>
<comment type="caution">
    <text evidence="16">The sequence shown here is derived from an EMBL/GenBank/DDBJ whole genome shotgun (WGS) entry which is preliminary data.</text>
</comment>
<evidence type="ECO:0000256" key="9">
    <source>
        <dbReference type="ARBA" id="ARBA00023136"/>
    </source>
</evidence>
<keyword evidence="5" id="KW-1003">Cell membrane</keyword>
<feature type="transmembrane region" description="Helical" evidence="13">
    <location>
        <begin position="478"/>
        <end position="496"/>
    </location>
</feature>
<evidence type="ECO:0000256" key="12">
    <source>
        <dbReference type="ARBA" id="ARBA00033342"/>
    </source>
</evidence>
<evidence type="ECO:0000259" key="15">
    <source>
        <dbReference type="Pfam" id="PF14849"/>
    </source>
</evidence>